<dbReference type="EMBL" id="JAPFQA010000001">
    <property type="protein sequence ID" value="MCZ8542840.1"/>
    <property type="molecule type" value="Genomic_DNA"/>
</dbReference>
<dbReference type="InterPro" id="IPR002173">
    <property type="entry name" value="Carboh/pur_kinase_PfkB_CS"/>
</dbReference>
<dbReference type="Pfam" id="PF00294">
    <property type="entry name" value="PfkB"/>
    <property type="match status" value="1"/>
</dbReference>
<dbReference type="Proteomes" id="UP001152178">
    <property type="component" value="Unassembled WGS sequence"/>
</dbReference>
<evidence type="ECO:0000256" key="4">
    <source>
        <dbReference type="ARBA" id="ARBA00022777"/>
    </source>
</evidence>
<dbReference type="Gene3D" id="3.40.1190.20">
    <property type="match status" value="1"/>
</dbReference>
<dbReference type="InterPro" id="IPR011611">
    <property type="entry name" value="PfkB_dom"/>
</dbReference>
<evidence type="ECO:0000256" key="1">
    <source>
        <dbReference type="ARBA" id="ARBA00010688"/>
    </source>
</evidence>
<dbReference type="PANTHER" id="PTHR43085">
    <property type="entry name" value="HEXOKINASE FAMILY MEMBER"/>
    <property type="match status" value="1"/>
</dbReference>
<protein>
    <submittedName>
        <fullName evidence="7">Sugar kinase</fullName>
    </submittedName>
</protein>
<feature type="domain" description="Carbohydrate kinase PfkB" evidence="6">
    <location>
        <begin position="2"/>
        <end position="296"/>
    </location>
</feature>
<evidence type="ECO:0000256" key="5">
    <source>
        <dbReference type="ARBA" id="ARBA00022840"/>
    </source>
</evidence>
<organism evidence="7 8">
    <name type="scientific">Mesorhizobium qingshengii</name>
    <dbReference type="NCBI Taxonomy" id="1165689"/>
    <lineage>
        <taxon>Bacteria</taxon>
        <taxon>Pseudomonadati</taxon>
        <taxon>Pseudomonadota</taxon>
        <taxon>Alphaproteobacteria</taxon>
        <taxon>Hyphomicrobiales</taxon>
        <taxon>Phyllobacteriaceae</taxon>
        <taxon>Mesorhizobium</taxon>
    </lineage>
</organism>
<keyword evidence="5" id="KW-0067">ATP-binding</keyword>
<comment type="caution">
    <text evidence="7">The sequence shown here is derived from an EMBL/GenBank/DDBJ whole genome shotgun (WGS) entry which is preliminary data.</text>
</comment>
<dbReference type="SUPFAM" id="SSF53613">
    <property type="entry name" value="Ribokinase-like"/>
    <property type="match status" value="1"/>
</dbReference>
<dbReference type="GO" id="GO:0016301">
    <property type="term" value="F:kinase activity"/>
    <property type="evidence" value="ECO:0007669"/>
    <property type="project" value="UniProtKB-KW"/>
</dbReference>
<accession>A0ABT4QMQ9</accession>
<evidence type="ECO:0000256" key="2">
    <source>
        <dbReference type="ARBA" id="ARBA00022679"/>
    </source>
</evidence>
<dbReference type="RefSeq" id="WP_269903492.1">
    <property type="nucleotide sequence ID" value="NZ_JAPFQA010000001.1"/>
</dbReference>
<keyword evidence="4 7" id="KW-0418">Kinase</keyword>
<evidence type="ECO:0000313" key="7">
    <source>
        <dbReference type="EMBL" id="MCZ8542840.1"/>
    </source>
</evidence>
<reference evidence="7" key="1">
    <citation type="submission" date="2022-11" db="EMBL/GenBank/DDBJ databases">
        <authorList>
            <person name="Coimbra C."/>
        </authorList>
    </citation>
    <scope>NUCLEOTIDE SEQUENCE</scope>
    <source>
        <strain evidence="7">Jales19</strain>
    </source>
</reference>
<comment type="similarity">
    <text evidence="1">Belongs to the carbohydrate kinase PfkB family.</text>
</comment>
<keyword evidence="2" id="KW-0808">Transferase</keyword>
<evidence type="ECO:0000256" key="3">
    <source>
        <dbReference type="ARBA" id="ARBA00022741"/>
    </source>
</evidence>
<proteinExistence type="inferred from homology"/>
<dbReference type="PROSITE" id="PS00584">
    <property type="entry name" value="PFKB_KINASES_2"/>
    <property type="match status" value="1"/>
</dbReference>
<evidence type="ECO:0000259" key="6">
    <source>
        <dbReference type="Pfam" id="PF00294"/>
    </source>
</evidence>
<dbReference type="CDD" id="cd01166">
    <property type="entry name" value="KdgK"/>
    <property type="match status" value="1"/>
</dbReference>
<keyword evidence="8" id="KW-1185">Reference proteome</keyword>
<keyword evidence="3" id="KW-0547">Nucleotide-binding</keyword>
<name>A0ABT4QMQ9_9HYPH</name>
<dbReference type="InterPro" id="IPR050306">
    <property type="entry name" value="PfkB_Carbo_kinase"/>
</dbReference>
<gene>
    <name evidence="7" type="ORF">OOJ09_01510</name>
</gene>
<dbReference type="PANTHER" id="PTHR43085:SF1">
    <property type="entry name" value="PSEUDOURIDINE KINASE-RELATED"/>
    <property type="match status" value="1"/>
</dbReference>
<evidence type="ECO:0000313" key="8">
    <source>
        <dbReference type="Proteomes" id="UP001152178"/>
    </source>
</evidence>
<dbReference type="InterPro" id="IPR029056">
    <property type="entry name" value="Ribokinase-like"/>
</dbReference>
<sequence>MKKLVCAGEILVEIMAERIGQGFLAPGPLVGPFPSGAPAIFIDQAARLGQPAGLIAAVGDDDFGHLNIERLRADGADISAIKVHRGAATGTAFVTYETDGSRHFVYNIKQSAAGLIEIGTEARALLASADHFHVMGTSLFSPETIAVARAGIEAVKARGGTVSFDPNIREEMLDLPGLREALHFVLSKTDLFLPSGPELFIFAKATDEEGAVREMLQRGISTVVVKKGGQGAVHFDRAGRTVSPGFVVDEIDPTGAGDCFAAAFVSFWLRGATPEKALRIANGCGALAVTKKGPMEGIAFLAAVEAFIETAETGEAA</sequence>